<dbReference type="Proteomes" id="UP001433268">
    <property type="component" value="Unassembled WGS sequence"/>
</dbReference>
<keyword evidence="4" id="KW-1185">Reference proteome</keyword>
<accession>A0ABR1WWR7</accession>
<feature type="transmembrane region" description="Helical" evidence="2">
    <location>
        <begin position="114"/>
        <end position="136"/>
    </location>
</feature>
<dbReference type="EMBL" id="JAQQWN010000004">
    <property type="protein sequence ID" value="KAK8087599.1"/>
    <property type="molecule type" value="Genomic_DNA"/>
</dbReference>
<gene>
    <name evidence="3" type="ORF">PG997_002560</name>
</gene>
<comment type="caution">
    <text evidence="3">The sequence shown here is derived from an EMBL/GenBank/DDBJ whole genome shotgun (WGS) entry which is preliminary data.</text>
</comment>
<dbReference type="RefSeq" id="XP_066670493.1">
    <property type="nucleotide sequence ID" value="XM_066806875.1"/>
</dbReference>
<evidence type="ECO:0000256" key="2">
    <source>
        <dbReference type="SAM" id="Phobius"/>
    </source>
</evidence>
<feature type="region of interest" description="Disordered" evidence="1">
    <location>
        <begin position="87"/>
        <end position="106"/>
    </location>
</feature>
<evidence type="ECO:0008006" key="5">
    <source>
        <dbReference type="Google" id="ProtNLM"/>
    </source>
</evidence>
<keyword evidence="2" id="KW-0472">Membrane</keyword>
<keyword evidence="2" id="KW-1133">Transmembrane helix</keyword>
<sequence length="504" mass="55141">MSRRYTNYHETVRPLRETATTRSQTQPGLEIDARVDTTGLHKDFYAEDTTKHVTSAGAAGSSGYFPDEHYAAPGLQAALMDGNRYDGRGEPHQTTGNANHPAEALNGRPNRRRLWMILVVIAAILIILGAVLGGVLGSRAANAASSDEQAPSSENSNETRPVSNISRGSRLAVTGWREGAGYYIRLFYQGPDQQLRFSNYSTAETDWYPPVVLDQMEYAPRNNTSLAASTSLDGREGKGEFKVFYVDQSSILRMHIFPSYVKESGVSGRLNTYPAEVAPNSRIGAYWPSVASQEAGPSGMLRWTQRYGDTPNQPFFKHSDANVTASAGSGLAIVPAASKDVDGASGWIYRRGDGKVFNRMPIRKNNFTGLAWDKGDLVNDLNDLTIPAESPLAAFTVRRLGANPDNFVNTYILYVGSDGAVNMIWQDDNGDGGWKGPQTYPEAFGGADRGTDVTCLTPATWDPTDVRLEAAYDMSRCYFQADGGRVREVRYDGSTWLRLGDLPI</sequence>
<proteinExistence type="predicted"/>
<organism evidence="3 4">
    <name type="scientific">Apiospora hydei</name>
    <dbReference type="NCBI Taxonomy" id="1337664"/>
    <lineage>
        <taxon>Eukaryota</taxon>
        <taxon>Fungi</taxon>
        <taxon>Dikarya</taxon>
        <taxon>Ascomycota</taxon>
        <taxon>Pezizomycotina</taxon>
        <taxon>Sordariomycetes</taxon>
        <taxon>Xylariomycetidae</taxon>
        <taxon>Amphisphaeriales</taxon>
        <taxon>Apiosporaceae</taxon>
        <taxon>Apiospora</taxon>
    </lineage>
</organism>
<evidence type="ECO:0000256" key="1">
    <source>
        <dbReference type="SAM" id="MobiDB-lite"/>
    </source>
</evidence>
<name>A0ABR1WWR7_9PEZI</name>
<dbReference type="GeneID" id="92039935"/>
<reference evidence="3 4" key="1">
    <citation type="submission" date="2023-01" db="EMBL/GenBank/DDBJ databases">
        <title>Analysis of 21 Apiospora genomes using comparative genomics revels a genus with tremendous synthesis potential of carbohydrate active enzymes and secondary metabolites.</title>
        <authorList>
            <person name="Sorensen T."/>
        </authorList>
    </citation>
    <scope>NUCLEOTIDE SEQUENCE [LARGE SCALE GENOMIC DNA]</scope>
    <source>
        <strain evidence="3 4">CBS 114990</strain>
    </source>
</reference>
<protein>
    <recommendedName>
        <fullName evidence="5">Fucose-specific lectin</fullName>
    </recommendedName>
</protein>
<keyword evidence="2" id="KW-0812">Transmembrane</keyword>
<evidence type="ECO:0000313" key="4">
    <source>
        <dbReference type="Proteomes" id="UP001433268"/>
    </source>
</evidence>
<dbReference type="Gene3D" id="2.120.10.70">
    <property type="entry name" value="Fucose-specific lectin"/>
    <property type="match status" value="1"/>
</dbReference>
<evidence type="ECO:0000313" key="3">
    <source>
        <dbReference type="EMBL" id="KAK8087599.1"/>
    </source>
</evidence>
<feature type="region of interest" description="Disordered" evidence="1">
    <location>
        <begin position="145"/>
        <end position="164"/>
    </location>
</feature>
<dbReference type="SUPFAM" id="SSF89372">
    <property type="entry name" value="Fucose-specific lectin"/>
    <property type="match status" value="1"/>
</dbReference>